<gene>
    <name evidence="1" type="ORF">ABFB10_07845</name>
</gene>
<dbReference type="RefSeq" id="WP_347166087.1">
    <property type="nucleotide sequence ID" value="NZ_JBDNCH010000002.1"/>
</dbReference>
<evidence type="ECO:0000313" key="1">
    <source>
        <dbReference type="EMBL" id="MEN9060964.1"/>
    </source>
</evidence>
<protein>
    <submittedName>
        <fullName evidence="1">DUF3833 family protein</fullName>
    </submittedName>
</protein>
<dbReference type="Proteomes" id="UP001428774">
    <property type="component" value="Unassembled WGS sequence"/>
</dbReference>
<proteinExistence type="predicted"/>
<accession>A0AAW9SIY9</accession>
<dbReference type="Pfam" id="PF12915">
    <property type="entry name" value="DUF3833"/>
    <property type="match status" value="1"/>
</dbReference>
<dbReference type="InterPro" id="IPR024409">
    <property type="entry name" value="DUF3833"/>
</dbReference>
<sequence>MSLLSVVLGAGLALLAVWMVRRFATFRAQRPADYEQAGGEAFDLRRHLNGPLVCDGVIYGPMGRVMSRFTGDFDVRWQGNAGVMTEVFRYDSGKVQHREWRLTLGSDGRITARADDIPGEGQGWQSGPAVLLRYRIRLEADAGGHVLDTTDWMYLTPGGTIVNRSQFRKFGFKVAELVATMRRKEAL</sequence>
<organism evidence="1 2">
    <name type="scientific">Ponticoccus litoralis</name>
    <dbReference type="NCBI Taxonomy" id="422297"/>
    <lineage>
        <taxon>Bacteria</taxon>
        <taxon>Pseudomonadati</taxon>
        <taxon>Pseudomonadota</taxon>
        <taxon>Alphaproteobacteria</taxon>
        <taxon>Rhodobacterales</taxon>
        <taxon>Roseobacteraceae</taxon>
        <taxon>Ponticoccus</taxon>
    </lineage>
</organism>
<reference evidence="1 2" key="1">
    <citation type="submission" date="2024-05" db="EMBL/GenBank/DDBJ databases">
        <title>Genome sequence of Ponticoccus litoralis KCCM 90028.</title>
        <authorList>
            <person name="Kim J.M."/>
            <person name="Lee J.K."/>
            <person name="Choi B.J."/>
            <person name="Bayburt H."/>
            <person name="Baek J.H."/>
            <person name="Jeon C.O."/>
        </authorList>
    </citation>
    <scope>NUCLEOTIDE SEQUENCE [LARGE SCALE GENOMIC DNA]</scope>
    <source>
        <strain evidence="1 2">KCCM 90028</strain>
    </source>
</reference>
<comment type="caution">
    <text evidence="1">The sequence shown here is derived from an EMBL/GenBank/DDBJ whole genome shotgun (WGS) entry which is preliminary data.</text>
</comment>
<dbReference type="EMBL" id="JBDNCH010000002">
    <property type="protein sequence ID" value="MEN9060964.1"/>
    <property type="molecule type" value="Genomic_DNA"/>
</dbReference>
<dbReference type="AlphaFoldDB" id="A0AAW9SIY9"/>
<name>A0AAW9SIY9_9RHOB</name>
<keyword evidence="2" id="KW-1185">Reference proteome</keyword>
<evidence type="ECO:0000313" key="2">
    <source>
        <dbReference type="Proteomes" id="UP001428774"/>
    </source>
</evidence>